<sequence>MVVAIGGGLKSDEGSPPRVQIVKRRAIIDLTTVHGQLQPQRSYQCVANLLEENRISNGGGIGMMEKERRVSHWNSHSIEEIQQQKLLLRVLLHCKVICIMRTNAMAHIRILTWATRLCSASFEFAMRV</sequence>
<evidence type="ECO:0000313" key="2">
    <source>
        <dbReference type="Proteomes" id="UP000299102"/>
    </source>
</evidence>
<name>A0A4C1XAR3_EUMVA</name>
<organism evidence="1 2">
    <name type="scientific">Eumeta variegata</name>
    <name type="common">Bagworm moth</name>
    <name type="synonym">Eumeta japonica</name>
    <dbReference type="NCBI Taxonomy" id="151549"/>
    <lineage>
        <taxon>Eukaryota</taxon>
        <taxon>Metazoa</taxon>
        <taxon>Ecdysozoa</taxon>
        <taxon>Arthropoda</taxon>
        <taxon>Hexapoda</taxon>
        <taxon>Insecta</taxon>
        <taxon>Pterygota</taxon>
        <taxon>Neoptera</taxon>
        <taxon>Endopterygota</taxon>
        <taxon>Lepidoptera</taxon>
        <taxon>Glossata</taxon>
        <taxon>Ditrysia</taxon>
        <taxon>Tineoidea</taxon>
        <taxon>Psychidae</taxon>
        <taxon>Oiketicinae</taxon>
        <taxon>Eumeta</taxon>
    </lineage>
</organism>
<gene>
    <name evidence="1" type="ORF">EVAR_35423_1</name>
</gene>
<proteinExistence type="predicted"/>
<keyword evidence="2" id="KW-1185">Reference proteome</keyword>
<comment type="caution">
    <text evidence="1">The sequence shown here is derived from an EMBL/GenBank/DDBJ whole genome shotgun (WGS) entry which is preliminary data.</text>
</comment>
<dbReference type="AlphaFoldDB" id="A0A4C1XAR3"/>
<reference evidence="1 2" key="1">
    <citation type="journal article" date="2019" name="Commun. Biol.">
        <title>The bagworm genome reveals a unique fibroin gene that provides high tensile strength.</title>
        <authorList>
            <person name="Kono N."/>
            <person name="Nakamura H."/>
            <person name="Ohtoshi R."/>
            <person name="Tomita M."/>
            <person name="Numata K."/>
            <person name="Arakawa K."/>
        </authorList>
    </citation>
    <scope>NUCLEOTIDE SEQUENCE [LARGE SCALE GENOMIC DNA]</scope>
</reference>
<protein>
    <submittedName>
        <fullName evidence="1">Uncharacterized protein</fullName>
    </submittedName>
</protein>
<dbReference type="EMBL" id="BGZK01000762">
    <property type="protein sequence ID" value="GBP59474.1"/>
    <property type="molecule type" value="Genomic_DNA"/>
</dbReference>
<evidence type="ECO:0000313" key="1">
    <source>
        <dbReference type="EMBL" id="GBP59474.1"/>
    </source>
</evidence>
<accession>A0A4C1XAR3</accession>
<dbReference type="Proteomes" id="UP000299102">
    <property type="component" value="Unassembled WGS sequence"/>
</dbReference>